<comment type="caution">
    <text evidence="1">The sequence shown here is derived from an EMBL/GenBank/DDBJ whole genome shotgun (WGS) entry which is preliminary data.</text>
</comment>
<protein>
    <submittedName>
        <fullName evidence="1">Amidase signature enzyme</fullName>
    </submittedName>
</protein>
<reference evidence="1" key="2">
    <citation type="journal article" date="2022" name="New Phytol.">
        <title>Evolutionary transition to the ectomycorrhizal habit in the genomes of a hyperdiverse lineage of mushroom-forming fungi.</title>
        <authorList>
            <person name="Looney B."/>
            <person name="Miyauchi S."/>
            <person name="Morin E."/>
            <person name="Drula E."/>
            <person name="Courty P.E."/>
            <person name="Kohler A."/>
            <person name="Kuo A."/>
            <person name="LaButti K."/>
            <person name="Pangilinan J."/>
            <person name="Lipzen A."/>
            <person name="Riley R."/>
            <person name="Andreopoulos W."/>
            <person name="He G."/>
            <person name="Johnson J."/>
            <person name="Nolan M."/>
            <person name="Tritt A."/>
            <person name="Barry K.W."/>
            <person name="Grigoriev I.V."/>
            <person name="Nagy L.G."/>
            <person name="Hibbett D."/>
            <person name="Henrissat B."/>
            <person name="Matheny P.B."/>
            <person name="Labbe J."/>
            <person name="Martin F.M."/>
        </authorList>
    </citation>
    <scope>NUCLEOTIDE SEQUENCE</scope>
    <source>
        <strain evidence="1">EC-137</strain>
    </source>
</reference>
<accession>A0ACB8QZR0</accession>
<proteinExistence type="predicted"/>
<sequence>MFLLSEYWAHRRTCKLKQQEREQRIQSLPQEYHDPISEPDADILAKPVSEIVALVNAGKLAPRDILLAYGKKALVAHRQTNCLTEIMIPSAEDWAKHCDTAGPLAGMPISLKDTVCVAGYDSTAGYSAQAFKPATHNAALTQLLLDAGAIPFVKTNIPITLLAFESASDLWGTAVNAHVPGYSPGGSTGGEGSLLAFGGSRLGIGTDVAGSVRMPAHFSGVYTVKATVGRFMKAGNFTPMVGQEGIPPVYSPMARTLEDLEMFWKAVTSMKPWEYDPYCVPLPWREIKLPSRLRIGVLRDDGVVVPSPACKRALDEVVSALQEAGHEVFPIEPPAPAEALRVGSQLMANGVITATSHIRAGEACDPGAAQALRALQLPNFLRRLWAWYIRYLRRDPLYADLIAAFRPQSGQEFYARIGDREAYKMRWHAFWDKNKMDFVLTVPNALPATRFGESRTQWKSCLPTFLFNVQLDYSAGVLPITRVDSALDDIAPGTFRPRNAIEAGAYKGYDAKSMHGLPVGVQLVARRYEEEKVIEGMKLVEGLLKARGKAYQLLL</sequence>
<reference evidence="1" key="1">
    <citation type="submission" date="2021-02" db="EMBL/GenBank/DDBJ databases">
        <authorList>
            <consortium name="DOE Joint Genome Institute"/>
            <person name="Ahrendt S."/>
            <person name="Looney B.P."/>
            <person name="Miyauchi S."/>
            <person name="Morin E."/>
            <person name="Drula E."/>
            <person name="Courty P.E."/>
            <person name="Chicoki N."/>
            <person name="Fauchery L."/>
            <person name="Kohler A."/>
            <person name="Kuo A."/>
            <person name="Labutti K."/>
            <person name="Pangilinan J."/>
            <person name="Lipzen A."/>
            <person name="Riley R."/>
            <person name="Andreopoulos W."/>
            <person name="He G."/>
            <person name="Johnson J."/>
            <person name="Barry K.W."/>
            <person name="Grigoriev I.V."/>
            <person name="Nagy L."/>
            <person name="Hibbett D."/>
            <person name="Henrissat B."/>
            <person name="Matheny P.B."/>
            <person name="Labbe J."/>
            <person name="Martin F."/>
        </authorList>
    </citation>
    <scope>NUCLEOTIDE SEQUENCE</scope>
    <source>
        <strain evidence="1">EC-137</strain>
    </source>
</reference>
<organism evidence="1 2">
    <name type="scientific">Vararia minispora EC-137</name>
    <dbReference type="NCBI Taxonomy" id="1314806"/>
    <lineage>
        <taxon>Eukaryota</taxon>
        <taxon>Fungi</taxon>
        <taxon>Dikarya</taxon>
        <taxon>Basidiomycota</taxon>
        <taxon>Agaricomycotina</taxon>
        <taxon>Agaricomycetes</taxon>
        <taxon>Russulales</taxon>
        <taxon>Lachnocladiaceae</taxon>
        <taxon>Vararia</taxon>
    </lineage>
</organism>
<keyword evidence="2" id="KW-1185">Reference proteome</keyword>
<name>A0ACB8QZR0_9AGAM</name>
<gene>
    <name evidence="1" type="ORF">K488DRAFT_81441</name>
</gene>
<evidence type="ECO:0000313" key="1">
    <source>
        <dbReference type="EMBL" id="KAI0037218.1"/>
    </source>
</evidence>
<dbReference type="EMBL" id="MU273465">
    <property type="protein sequence ID" value="KAI0037218.1"/>
    <property type="molecule type" value="Genomic_DNA"/>
</dbReference>
<dbReference type="Proteomes" id="UP000814128">
    <property type="component" value="Unassembled WGS sequence"/>
</dbReference>
<evidence type="ECO:0000313" key="2">
    <source>
        <dbReference type="Proteomes" id="UP000814128"/>
    </source>
</evidence>